<dbReference type="GO" id="GO:0015293">
    <property type="term" value="F:symporter activity"/>
    <property type="evidence" value="ECO:0007669"/>
    <property type="project" value="InterPro"/>
</dbReference>
<dbReference type="CDD" id="cd17332">
    <property type="entry name" value="MFS_MelB_like"/>
    <property type="match status" value="1"/>
</dbReference>
<sequence length="524" mass="57848">MAPFLFRSQHSRPSLRQRRVRPACHQFPGRDRPDSQPRCPPPSRRRARCQIRGQSLSQAQTAAPLSWPRRIGWASGDAGINFYWQGVGIFAYFFYTDVMGISPMWAGIAFAAASFWDAITDPIMGAIADRTRTRFGRFRPWILFASVPCAVSFALMFWTPPLTGGWLVAYAIATHILLRTMLTAVGIPFSALTARMTQDSNERGTIAMLRLMFAATGALAVSFTIPQLVEKLGDEQQAYFYAACILGVGATIILLISFLSTSEPPADDDDLSVPTERRGIWRTFAADLIGFWSTLRHNGPLARLFAAVILSGITTAMNGKVLLYWIKYDLKDPSVMSWLLALPAVWLVLIAPGWTWVARRWSKRTAWLSGTALSIVSLLSFYIINPHDHATLIVITLIGATGGSAGLIMFWSMLPDTVEYNQWVRGDRSEAKIFGFATFGQKTAYAINALLLGQLLTAIGFVADQPQSPEILLDLRGIMCLIPLAGVVGTIAIMWRYPITAEFHAQLRADLAERATVRAPAATA</sequence>
<keyword evidence="11" id="KW-1185">Reference proteome</keyword>
<keyword evidence="6 9" id="KW-1133">Transmembrane helix</keyword>
<keyword evidence="4" id="KW-1003">Cell membrane</keyword>
<keyword evidence="7 9" id="KW-0472">Membrane</keyword>
<evidence type="ECO:0008006" key="12">
    <source>
        <dbReference type="Google" id="ProtNLM"/>
    </source>
</evidence>
<name>A0A2S8B2Q9_9SPHN</name>
<evidence type="ECO:0000313" key="11">
    <source>
        <dbReference type="Proteomes" id="UP000238954"/>
    </source>
</evidence>
<feature type="transmembrane region" description="Helical" evidence="9">
    <location>
        <begin position="170"/>
        <end position="194"/>
    </location>
</feature>
<feature type="transmembrane region" description="Helical" evidence="9">
    <location>
        <begin position="338"/>
        <end position="358"/>
    </location>
</feature>
<dbReference type="GO" id="GO:0006814">
    <property type="term" value="P:sodium ion transport"/>
    <property type="evidence" value="ECO:0007669"/>
    <property type="project" value="InterPro"/>
</dbReference>
<feature type="transmembrane region" description="Helical" evidence="9">
    <location>
        <begin position="304"/>
        <end position="326"/>
    </location>
</feature>
<feature type="transmembrane region" description="Helical" evidence="9">
    <location>
        <begin position="390"/>
        <end position="411"/>
    </location>
</feature>
<gene>
    <name evidence="10" type="ORF">CVO77_16895</name>
</gene>
<comment type="caution">
    <text evidence="10">The sequence shown here is derived from an EMBL/GenBank/DDBJ whole genome shotgun (WGS) entry which is preliminary data.</text>
</comment>
<dbReference type="PANTHER" id="PTHR11328:SF24">
    <property type="entry name" value="MAJOR FACILITATOR SUPERFAMILY (MFS) PROFILE DOMAIN-CONTAINING PROTEIN"/>
    <property type="match status" value="1"/>
</dbReference>
<dbReference type="InterPro" id="IPR018043">
    <property type="entry name" value="Na/Gal_symport_CS"/>
</dbReference>
<dbReference type="Pfam" id="PF13347">
    <property type="entry name" value="MFS_2"/>
    <property type="match status" value="1"/>
</dbReference>
<evidence type="ECO:0000256" key="7">
    <source>
        <dbReference type="ARBA" id="ARBA00023136"/>
    </source>
</evidence>
<dbReference type="InterPro" id="IPR036259">
    <property type="entry name" value="MFS_trans_sf"/>
</dbReference>
<feature type="transmembrane region" description="Helical" evidence="9">
    <location>
        <begin position="444"/>
        <end position="463"/>
    </location>
</feature>
<protein>
    <recommendedName>
        <fullName evidence="12">MFS transporter</fullName>
    </recommendedName>
</protein>
<feature type="transmembrane region" description="Helical" evidence="9">
    <location>
        <begin position="475"/>
        <end position="495"/>
    </location>
</feature>
<dbReference type="PROSITE" id="PS00872">
    <property type="entry name" value="NA_GALACTOSIDE_SYMP"/>
    <property type="match status" value="1"/>
</dbReference>
<evidence type="ECO:0000256" key="8">
    <source>
        <dbReference type="SAM" id="MobiDB-lite"/>
    </source>
</evidence>
<dbReference type="PANTHER" id="PTHR11328">
    <property type="entry name" value="MAJOR FACILITATOR SUPERFAMILY DOMAIN-CONTAINING PROTEIN"/>
    <property type="match status" value="1"/>
</dbReference>
<comment type="similarity">
    <text evidence="2">Belongs to the sodium:galactoside symporter (TC 2.A.2) family.</text>
</comment>
<evidence type="ECO:0000256" key="1">
    <source>
        <dbReference type="ARBA" id="ARBA00004651"/>
    </source>
</evidence>
<dbReference type="SUPFAM" id="SSF103473">
    <property type="entry name" value="MFS general substrate transporter"/>
    <property type="match status" value="1"/>
</dbReference>
<feature type="transmembrane region" description="Helical" evidence="9">
    <location>
        <begin position="238"/>
        <end position="259"/>
    </location>
</feature>
<organism evidence="10 11">
    <name type="scientific">Sphingopyxis lindanitolerans</name>
    <dbReference type="NCBI Taxonomy" id="2054227"/>
    <lineage>
        <taxon>Bacteria</taxon>
        <taxon>Pseudomonadati</taxon>
        <taxon>Pseudomonadota</taxon>
        <taxon>Alphaproteobacteria</taxon>
        <taxon>Sphingomonadales</taxon>
        <taxon>Sphingomonadaceae</taxon>
        <taxon>Sphingopyxis</taxon>
    </lineage>
</organism>
<evidence type="ECO:0000256" key="4">
    <source>
        <dbReference type="ARBA" id="ARBA00022475"/>
    </source>
</evidence>
<dbReference type="InterPro" id="IPR039672">
    <property type="entry name" value="MFS_2"/>
</dbReference>
<dbReference type="GO" id="GO:0008643">
    <property type="term" value="P:carbohydrate transport"/>
    <property type="evidence" value="ECO:0007669"/>
    <property type="project" value="InterPro"/>
</dbReference>
<feature type="region of interest" description="Disordered" evidence="8">
    <location>
        <begin position="1"/>
        <end position="20"/>
    </location>
</feature>
<dbReference type="EMBL" id="PHFW01000003">
    <property type="protein sequence ID" value="PQM26682.1"/>
    <property type="molecule type" value="Genomic_DNA"/>
</dbReference>
<dbReference type="AlphaFoldDB" id="A0A2S8B2Q9"/>
<reference evidence="11" key="1">
    <citation type="submission" date="2017-11" db="EMBL/GenBank/DDBJ databases">
        <title>The complete genome sequence of Sphingopyxis pomeranensis sp. nov. strain WS5A3p.</title>
        <authorList>
            <person name="Kaminski M.A."/>
        </authorList>
    </citation>
    <scope>NUCLEOTIDE SEQUENCE [LARGE SCALE GENOMIC DNA]</scope>
    <source>
        <strain evidence="11">WS5A3p</strain>
    </source>
</reference>
<feature type="transmembrane region" description="Helical" evidence="9">
    <location>
        <begin position="365"/>
        <end position="384"/>
    </location>
</feature>
<accession>A0A2S8B2Q9</accession>
<feature type="transmembrane region" description="Helical" evidence="9">
    <location>
        <begin position="140"/>
        <end position="158"/>
    </location>
</feature>
<evidence type="ECO:0000256" key="9">
    <source>
        <dbReference type="SAM" id="Phobius"/>
    </source>
</evidence>
<dbReference type="NCBIfam" id="TIGR00792">
    <property type="entry name" value="gph"/>
    <property type="match status" value="1"/>
</dbReference>
<dbReference type="Gene3D" id="1.20.1250.20">
    <property type="entry name" value="MFS general substrate transporter like domains"/>
    <property type="match status" value="2"/>
</dbReference>
<dbReference type="Proteomes" id="UP000238954">
    <property type="component" value="Chromosome"/>
</dbReference>
<evidence type="ECO:0000313" key="10">
    <source>
        <dbReference type="EMBL" id="PQM26682.1"/>
    </source>
</evidence>
<evidence type="ECO:0000256" key="3">
    <source>
        <dbReference type="ARBA" id="ARBA00022448"/>
    </source>
</evidence>
<dbReference type="InterPro" id="IPR001927">
    <property type="entry name" value="Na/Gal_symport"/>
</dbReference>
<evidence type="ECO:0000256" key="6">
    <source>
        <dbReference type="ARBA" id="ARBA00022989"/>
    </source>
</evidence>
<dbReference type="GO" id="GO:0005886">
    <property type="term" value="C:plasma membrane"/>
    <property type="evidence" value="ECO:0007669"/>
    <property type="project" value="UniProtKB-SubCell"/>
</dbReference>
<keyword evidence="5 9" id="KW-0812">Transmembrane</keyword>
<evidence type="ECO:0000256" key="2">
    <source>
        <dbReference type="ARBA" id="ARBA00009617"/>
    </source>
</evidence>
<feature type="compositionally biased region" description="Basic residues" evidence="8">
    <location>
        <begin position="9"/>
        <end position="20"/>
    </location>
</feature>
<proteinExistence type="inferred from homology"/>
<keyword evidence="3" id="KW-0813">Transport</keyword>
<evidence type="ECO:0000256" key="5">
    <source>
        <dbReference type="ARBA" id="ARBA00022692"/>
    </source>
</evidence>
<feature type="transmembrane region" description="Helical" evidence="9">
    <location>
        <begin position="206"/>
        <end position="226"/>
    </location>
</feature>
<feature type="region of interest" description="Disordered" evidence="8">
    <location>
        <begin position="25"/>
        <end position="45"/>
    </location>
</feature>
<feature type="transmembrane region" description="Helical" evidence="9">
    <location>
        <begin position="101"/>
        <end position="119"/>
    </location>
</feature>
<feature type="transmembrane region" description="Helical" evidence="9">
    <location>
        <begin position="78"/>
        <end position="95"/>
    </location>
</feature>
<comment type="subcellular location">
    <subcellularLocation>
        <location evidence="1">Cell membrane</location>
        <topology evidence="1">Multi-pass membrane protein</topology>
    </subcellularLocation>
</comment>